<reference evidence="2" key="1">
    <citation type="submission" date="2020-09" db="EMBL/GenBank/DDBJ databases">
        <title>Genome-Enabled Discovery of Anthraquinone Biosynthesis in Senna tora.</title>
        <authorList>
            <person name="Kang S.-H."/>
            <person name="Pandey R.P."/>
            <person name="Lee C.-M."/>
            <person name="Sim J.-S."/>
            <person name="Jeong J.-T."/>
            <person name="Choi B.-S."/>
            <person name="Jung M."/>
            <person name="Ginzburg D."/>
            <person name="Zhao K."/>
            <person name="Won S.Y."/>
            <person name="Oh T.-J."/>
            <person name="Yu Y."/>
            <person name="Kim N.-H."/>
            <person name="Lee O.R."/>
            <person name="Lee T.-H."/>
            <person name="Bashyal P."/>
            <person name="Kim T.-S."/>
            <person name="Lee W.-H."/>
            <person name="Kawkins C."/>
            <person name="Kim C.-K."/>
            <person name="Kim J.S."/>
            <person name="Ahn B.O."/>
            <person name="Rhee S.Y."/>
            <person name="Sohng J.K."/>
        </authorList>
    </citation>
    <scope>NUCLEOTIDE SEQUENCE</scope>
    <source>
        <tissue evidence="2">Leaf</tissue>
    </source>
</reference>
<gene>
    <name evidence="2" type="ORF">G2W53_008014</name>
</gene>
<dbReference type="Proteomes" id="UP000634136">
    <property type="component" value="Unassembled WGS sequence"/>
</dbReference>
<accession>A0A834X7Z2</accession>
<evidence type="ECO:0000256" key="1">
    <source>
        <dbReference type="SAM" id="MobiDB-lite"/>
    </source>
</evidence>
<evidence type="ECO:0000313" key="2">
    <source>
        <dbReference type="EMBL" id="KAF7839532.1"/>
    </source>
</evidence>
<evidence type="ECO:0000313" key="3">
    <source>
        <dbReference type="Proteomes" id="UP000634136"/>
    </source>
</evidence>
<organism evidence="2 3">
    <name type="scientific">Senna tora</name>
    <dbReference type="NCBI Taxonomy" id="362788"/>
    <lineage>
        <taxon>Eukaryota</taxon>
        <taxon>Viridiplantae</taxon>
        <taxon>Streptophyta</taxon>
        <taxon>Embryophyta</taxon>
        <taxon>Tracheophyta</taxon>
        <taxon>Spermatophyta</taxon>
        <taxon>Magnoliopsida</taxon>
        <taxon>eudicotyledons</taxon>
        <taxon>Gunneridae</taxon>
        <taxon>Pentapetalae</taxon>
        <taxon>rosids</taxon>
        <taxon>fabids</taxon>
        <taxon>Fabales</taxon>
        <taxon>Fabaceae</taxon>
        <taxon>Caesalpinioideae</taxon>
        <taxon>Cassia clade</taxon>
        <taxon>Senna</taxon>
    </lineage>
</organism>
<feature type="compositionally biased region" description="Polar residues" evidence="1">
    <location>
        <begin position="1"/>
        <end position="11"/>
    </location>
</feature>
<feature type="region of interest" description="Disordered" evidence="1">
    <location>
        <begin position="1"/>
        <end position="54"/>
    </location>
</feature>
<comment type="caution">
    <text evidence="2">The sequence shown here is derived from an EMBL/GenBank/DDBJ whole genome shotgun (WGS) entry which is preliminary data.</text>
</comment>
<sequence length="54" mass="5850">MGFSTMANLTHSMEGFSRGKQRPQLGCAYGPSITTTSPLRHPRSIIAPPPSQLH</sequence>
<protein>
    <submittedName>
        <fullName evidence="2">Uncharacterized protein</fullName>
    </submittedName>
</protein>
<name>A0A834X7Z2_9FABA</name>
<dbReference type="AlphaFoldDB" id="A0A834X7Z2"/>
<dbReference type="EMBL" id="JAAIUW010000003">
    <property type="protein sequence ID" value="KAF7839532.1"/>
    <property type="molecule type" value="Genomic_DNA"/>
</dbReference>
<proteinExistence type="predicted"/>
<keyword evidence="3" id="KW-1185">Reference proteome</keyword>